<dbReference type="InterPro" id="IPR053137">
    <property type="entry name" value="NLR-like"/>
</dbReference>
<accession>A0A1L9PCK5</accession>
<dbReference type="InterPro" id="IPR000845">
    <property type="entry name" value="Nucleoside_phosphorylase_d"/>
</dbReference>
<name>A0A1L9PCK5_ASPVE</name>
<feature type="non-terminal residue" evidence="2">
    <location>
        <position position="306"/>
    </location>
</feature>
<sequence>DYTIGWISALPLEIAAARVMLDDIHTPLPVRENDNNVYYLGEIAGHNIVLACLPFGVYGNSSATAAAIQMKSAFPSIKYSLMVGIGGGAPSASDDIRLGDVVVSKPTAYFGGVIQYDFGKTLADGSFHQTGVLNKPPEALLKAVEQLQAKHMMGENSIPSHLRTAAETYPAMCESLVYPRQSQDALFDASYPHQGPSGSTCEGVCDVKKTVDRKQRPSKLPEIHYGLIASANQVMRDAKTRDRLSEKFGILCFDMEAAGLMDHLPCLVIRGISDYADSHKDKAWQRYAAATAAAYAKELLYTSIPG</sequence>
<dbReference type="CDD" id="cd09008">
    <property type="entry name" value="MTAN"/>
    <property type="match status" value="1"/>
</dbReference>
<dbReference type="GO" id="GO:0009116">
    <property type="term" value="P:nucleoside metabolic process"/>
    <property type="evidence" value="ECO:0007669"/>
    <property type="project" value="InterPro"/>
</dbReference>
<evidence type="ECO:0000313" key="2">
    <source>
        <dbReference type="EMBL" id="OJI99231.1"/>
    </source>
</evidence>
<dbReference type="PANTHER" id="PTHR46082:SF11">
    <property type="entry name" value="AAA+ ATPASE DOMAIN-CONTAINING PROTEIN-RELATED"/>
    <property type="match status" value="1"/>
</dbReference>
<dbReference type="Gene3D" id="3.40.50.1580">
    <property type="entry name" value="Nucleoside phosphorylase domain"/>
    <property type="match status" value="1"/>
</dbReference>
<dbReference type="Pfam" id="PF01048">
    <property type="entry name" value="PNP_UDP_1"/>
    <property type="match status" value="1"/>
</dbReference>
<dbReference type="STRING" id="1036611.A0A1L9PCK5"/>
<dbReference type="OrthoDB" id="1577640at2759"/>
<evidence type="ECO:0000313" key="3">
    <source>
        <dbReference type="Proteomes" id="UP000184073"/>
    </source>
</evidence>
<dbReference type="AlphaFoldDB" id="A0A1L9PCK5"/>
<dbReference type="SUPFAM" id="SSF53167">
    <property type="entry name" value="Purine and uridine phosphorylases"/>
    <property type="match status" value="1"/>
</dbReference>
<gene>
    <name evidence="2" type="ORF">ASPVEDRAFT_115382</name>
</gene>
<protein>
    <recommendedName>
        <fullName evidence="1">Nucleoside phosphorylase domain-containing protein</fullName>
    </recommendedName>
</protein>
<dbReference type="EMBL" id="KV878126">
    <property type="protein sequence ID" value="OJI99231.1"/>
    <property type="molecule type" value="Genomic_DNA"/>
</dbReference>
<dbReference type="Proteomes" id="UP000184073">
    <property type="component" value="Unassembled WGS sequence"/>
</dbReference>
<reference evidence="3" key="1">
    <citation type="journal article" date="2017" name="Genome Biol.">
        <title>Comparative genomics reveals high biological diversity and specific adaptations in the industrially and medically important fungal genus Aspergillus.</title>
        <authorList>
            <person name="de Vries R.P."/>
            <person name="Riley R."/>
            <person name="Wiebenga A."/>
            <person name="Aguilar-Osorio G."/>
            <person name="Amillis S."/>
            <person name="Uchima C.A."/>
            <person name="Anderluh G."/>
            <person name="Asadollahi M."/>
            <person name="Askin M."/>
            <person name="Barry K."/>
            <person name="Battaglia E."/>
            <person name="Bayram O."/>
            <person name="Benocci T."/>
            <person name="Braus-Stromeyer S.A."/>
            <person name="Caldana C."/>
            <person name="Canovas D."/>
            <person name="Cerqueira G.C."/>
            <person name="Chen F."/>
            <person name="Chen W."/>
            <person name="Choi C."/>
            <person name="Clum A."/>
            <person name="Dos Santos R.A."/>
            <person name="Damasio A.R."/>
            <person name="Diallinas G."/>
            <person name="Emri T."/>
            <person name="Fekete E."/>
            <person name="Flipphi M."/>
            <person name="Freyberg S."/>
            <person name="Gallo A."/>
            <person name="Gournas C."/>
            <person name="Habgood R."/>
            <person name="Hainaut M."/>
            <person name="Harispe M.L."/>
            <person name="Henrissat B."/>
            <person name="Hilden K.S."/>
            <person name="Hope R."/>
            <person name="Hossain A."/>
            <person name="Karabika E."/>
            <person name="Karaffa L."/>
            <person name="Karanyi Z."/>
            <person name="Krasevec N."/>
            <person name="Kuo A."/>
            <person name="Kusch H."/>
            <person name="LaButti K."/>
            <person name="Lagendijk E.L."/>
            <person name="Lapidus A."/>
            <person name="Levasseur A."/>
            <person name="Lindquist E."/>
            <person name="Lipzen A."/>
            <person name="Logrieco A.F."/>
            <person name="MacCabe A."/>
            <person name="Maekelae M.R."/>
            <person name="Malavazi I."/>
            <person name="Melin P."/>
            <person name="Meyer V."/>
            <person name="Mielnichuk N."/>
            <person name="Miskei M."/>
            <person name="Molnar A.P."/>
            <person name="Mule G."/>
            <person name="Ngan C.Y."/>
            <person name="Orejas M."/>
            <person name="Orosz E."/>
            <person name="Ouedraogo J.P."/>
            <person name="Overkamp K.M."/>
            <person name="Park H.-S."/>
            <person name="Perrone G."/>
            <person name="Piumi F."/>
            <person name="Punt P.J."/>
            <person name="Ram A.F."/>
            <person name="Ramon A."/>
            <person name="Rauscher S."/>
            <person name="Record E."/>
            <person name="Riano-Pachon D.M."/>
            <person name="Robert V."/>
            <person name="Roehrig J."/>
            <person name="Ruller R."/>
            <person name="Salamov A."/>
            <person name="Salih N.S."/>
            <person name="Samson R.A."/>
            <person name="Sandor E."/>
            <person name="Sanguinetti M."/>
            <person name="Schuetze T."/>
            <person name="Sepcic K."/>
            <person name="Shelest E."/>
            <person name="Sherlock G."/>
            <person name="Sophianopoulou V."/>
            <person name="Squina F.M."/>
            <person name="Sun H."/>
            <person name="Susca A."/>
            <person name="Todd R.B."/>
            <person name="Tsang A."/>
            <person name="Unkles S.E."/>
            <person name="van de Wiele N."/>
            <person name="van Rossen-Uffink D."/>
            <person name="Oliveira J.V."/>
            <person name="Vesth T.C."/>
            <person name="Visser J."/>
            <person name="Yu J.-H."/>
            <person name="Zhou M."/>
            <person name="Andersen M.R."/>
            <person name="Archer D.B."/>
            <person name="Baker S.E."/>
            <person name="Benoit I."/>
            <person name="Brakhage A.A."/>
            <person name="Braus G.H."/>
            <person name="Fischer R."/>
            <person name="Frisvad J.C."/>
            <person name="Goldman G.H."/>
            <person name="Houbraken J."/>
            <person name="Oakley B."/>
            <person name="Pocsi I."/>
            <person name="Scazzocchio C."/>
            <person name="Seiboth B."/>
            <person name="vanKuyk P.A."/>
            <person name="Wortman J."/>
            <person name="Dyer P.S."/>
            <person name="Grigoriev I.V."/>
        </authorList>
    </citation>
    <scope>NUCLEOTIDE SEQUENCE [LARGE SCALE GENOMIC DNA]</scope>
    <source>
        <strain evidence="3">CBS 583.65</strain>
    </source>
</reference>
<dbReference type="GO" id="GO:0003824">
    <property type="term" value="F:catalytic activity"/>
    <property type="evidence" value="ECO:0007669"/>
    <property type="project" value="InterPro"/>
</dbReference>
<keyword evidence="3" id="KW-1185">Reference proteome</keyword>
<dbReference type="GeneID" id="63721129"/>
<organism evidence="2 3">
    <name type="scientific">Aspergillus versicolor CBS 583.65</name>
    <dbReference type="NCBI Taxonomy" id="1036611"/>
    <lineage>
        <taxon>Eukaryota</taxon>
        <taxon>Fungi</taxon>
        <taxon>Dikarya</taxon>
        <taxon>Ascomycota</taxon>
        <taxon>Pezizomycotina</taxon>
        <taxon>Eurotiomycetes</taxon>
        <taxon>Eurotiomycetidae</taxon>
        <taxon>Eurotiales</taxon>
        <taxon>Aspergillaceae</taxon>
        <taxon>Aspergillus</taxon>
        <taxon>Aspergillus subgen. Nidulantes</taxon>
    </lineage>
</organism>
<dbReference type="PANTHER" id="PTHR46082">
    <property type="entry name" value="ATP/GTP-BINDING PROTEIN-RELATED"/>
    <property type="match status" value="1"/>
</dbReference>
<dbReference type="VEuPathDB" id="FungiDB:ASPVEDRAFT_115382"/>
<evidence type="ECO:0000259" key="1">
    <source>
        <dbReference type="Pfam" id="PF01048"/>
    </source>
</evidence>
<dbReference type="InterPro" id="IPR035994">
    <property type="entry name" value="Nucleoside_phosphorylase_sf"/>
</dbReference>
<dbReference type="RefSeq" id="XP_040664994.1">
    <property type="nucleotide sequence ID" value="XM_040805618.1"/>
</dbReference>
<feature type="domain" description="Nucleoside phosphorylase" evidence="1">
    <location>
        <begin position="4"/>
        <end position="295"/>
    </location>
</feature>
<feature type="non-terminal residue" evidence="2">
    <location>
        <position position="1"/>
    </location>
</feature>
<proteinExistence type="predicted"/>